<organism evidence="1 2">
    <name type="scientific">Lichenifustis flavocetrariae</name>
    <dbReference type="NCBI Taxonomy" id="2949735"/>
    <lineage>
        <taxon>Bacteria</taxon>
        <taxon>Pseudomonadati</taxon>
        <taxon>Pseudomonadota</taxon>
        <taxon>Alphaproteobacteria</taxon>
        <taxon>Hyphomicrobiales</taxon>
        <taxon>Lichenihabitantaceae</taxon>
        <taxon>Lichenifustis</taxon>
    </lineage>
</organism>
<dbReference type="Proteomes" id="UP001165667">
    <property type="component" value="Unassembled WGS sequence"/>
</dbReference>
<dbReference type="RefSeq" id="WP_282583445.1">
    <property type="nucleotide sequence ID" value="NZ_JAMOIM010000002.1"/>
</dbReference>
<accession>A0AA41YY69</accession>
<evidence type="ECO:0000313" key="1">
    <source>
        <dbReference type="EMBL" id="MCW6507073.1"/>
    </source>
</evidence>
<keyword evidence="2" id="KW-1185">Reference proteome</keyword>
<sequence length="90" mass="10268">MQAIEKLPSLPTSPYDRAYLHLMRYFATGDTSFEEAQKRIIDVKVQIESLDRVAAWIVSQGREAATDRDDDAGYLARCFQAVERHHLING</sequence>
<dbReference type="EMBL" id="JAMOIM010000002">
    <property type="protein sequence ID" value="MCW6507073.1"/>
    <property type="molecule type" value="Genomic_DNA"/>
</dbReference>
<proteinExistence type="predicted"/>
<protein>
    <submittedName>
        <fullName evidence="1">Uncharacterized protein</fullName>
    </submittedName>
</protein>
<dbReference type="AlphaFoldDB" id="A0AA41YY69"/>
<reference evidence="1" key="1">
    <citation type="submission" date="2022-05" db="EMBL/GenBank/DDBJ databases">
        <authorList>
            <person name="Pankratov T."/>
        </authorList>
    </citation>
    <scope>NUCLEOTIDE SEQUENCE</scope>
    <source>
        <strain evidence="1">BP6-180914</strain>
    </source>
</reference>
<gene>
    <name evidence="1" type="ORF">M8523_03455</name>
</gene>
<comment type="caution">
    <text evidence="1">The sequence shown here is derived from an EMBL/GenBank/DDBJ whole genome shotgun (WGS) entry which is preliminary data.</text>
</comment>
<name>A0AA41YY69_9HYPH</name>
<evidence type="ECO:0000313" key="2">
    <source>
        <dbReference type="Proteomes" id="UP001165667"/>
    </source>
</evidence>